<evidence type="ECO:0000313" key="2">
    <source>
        <dbReference type="EMBL" id="RKR75137.1"/>
    </source>
</evidence>
<protein>
    <submittedName>
        <fullName evidence="2">Uncharacterized protein DUF4166</fullName>
    </submittedName>
</protein>
<proteinExistence type="predicted"/>
<dbReference type="Proteomes" id="UP000280008">
    <property type="component" value="Unassembled WGS sequence"/>
</dbReference>
<feature type="domain" description="DUF4166" evidence="1">
    <location>
        <begin position="9"/>
        <end position="196"/>
    </location>
</feature>
<reference evidence="2 3" key="1">
    <citation type="submission" date="2018-10" db="EMBL/GenBank/DDBJ databases">
        <title>Sequencing the genomes of 1000 actinobacteria strains.</title>
        <authorList>
            <person name="Klenk H.-P."/>
        </authorList>
    </citation>
    <scope>NUCLEOTIDE SEQUENCE [LARGE SCALE GENOMIC DNA]</scope>
    <source>
        <strain evidence="2 3">DSM 17894</strain>
    </source>
</reference>
<keyword evidence="3" id="KW-1185">Reference proteome</keyword>
<gene>
    <name evidence="2" type="ORF">C8E83_2275</name>
</gene>
<comment type="caution">
    <text evidence="2">The sequence shown here is derived from an EMBL/GenBank/DDBJ whole genome shotgun (WGS) entry which is preliminary data.</text>
</comment>
<organism evidence="2 3">
    <name type="scientific">Frondihabitans australicus</name>
    <dbReference type="NCBI Taxonomy" id="386892"/>
    <lineage>
        <taxon>Bacteria</taxon>
        <taxon>Bacillati</taxon>
        <taxon>Actinomycetota</taxon>
        <taxon>Actinomycetes</taxon>
        <taxon>Micrococcales</taxon>
        <taxon>Microbacteriaceae</taxon>
        <taxon>Frondihabitans</taxon>
    </lineage>
</organism>
<sequence length="213" mass="23138">MLGAALDDLHERLGAYFGAIPAGHVGRGHGVFDVVGTPRRWLWPILAVLGREGIAFPAWAHGVAFDVENRPTRTHEGDAAVSARRTFHLSGGDRAMVDEIAADNRGPHGDWRLVDRLGPGRLVQASFGADVRGGALVLRSTGVGVRLGAWVLPILRPLAPVVRLTERFDGDRERQHVSITLSMPVIGRIYEYSGFFTYRIEPDTASVVSEGES</sequence>
<name>A0A495IGM0_9MICO</name>
<evidence type="ECO:0000313" key="3">
    <source>
        <dbReference type="Proteomes" id="UP000280008"/>
    </source>
</evidence>
<evidence type="ECO:0000259" key="1">
    <source>
        <dbReference type="Pfam" id="PF13761"/>
    </source>
</evidence>
<dbReference type="RefSeq" id="WP_245981609.1">
    <property type="nucleotide sequence ID" value="NZ_RBKS01000001.1"/>
</dbReference>
<dbReference type="AlphaFoldDB" id="A0A495IGM0"/>
<dbReference type="Pfam" id="PF13761">
    <property type="entry name" value="DUF4166"/>
    <property type="match status" value="1"/>
</dbReference>
<dbReference type="InterPro" id="IPR025311">
    <property type="entry name" value="DUF4166"/>
</dbReference>
<dbReference type="EMBL" id="RBKS01000001">
    <property type="protein sequence ID" value="RKR75137.1"/>
    <property type="molecule type" value="Genomic_DNA"/>
</dbReference>
<accession>A0A495IGM0</accession>